<name>A0A9W6QJG8_9PSEU</name>
<dbReference type="RefSeq" id="WP_285609739.1">
    <property type="nucleotide sequence ID" value="NZ_BSSD01000002.1"/>
</dbReference>
<dbReference type="PANTHER" id="PTHR40267:SF1">
    <property type="entry name" value="BLR3294 PROTEIN"/>
    <property type="match status" value="1"/>
</dbReference>
<gene>
    <name evidence="1" type="ORF">Aglo03_19970</name>
</gene>
<reference evidence="1" key="1">
    <citation type="submission" date="2023-02" db="EMBL/GenBank/DDBJ databases">
        <title>Actinokineospora globicatena NBRC 15670.</title>
        <authorList>
            <person name="Ichikawa N."/>
            <person name="Sato H."/>
            <person name="Tonouchi N."/>
        </authorList>
    </citation>
    <scope>NUCLEOTIDE SEQUENCE</scope>
    <source>
        <strain evidence="1">NBRC 15670</strain>
    </source>
</reference>
<evidence type="ECO:0000313" key="2">
    <source>
        <dbReference type="Proteomes" id="UP001165042"/>
    </source>
</evidence>
<dbReference type="EMBL" id="BSSD01000002">
    <property type="protein sequence ID" value="GLW91181.1"/>
    <property type="molecule type" value="Genomic_DNA"/>
</dbReference>
<dbReference type="InterPro" id="IPR053714">
    <property type="entry name" value="Iso_Racemase_Enz_sf"/>
</dbReference>
<dbReference type="Gene3D" id="3.40.50.12500">
    <property type="match status" value="1"/>
</dbReference>
<protein>
    <submittedName>
        <fullName evidence="1">Decarboxylase</fullName>
    </submittedName>
</protein>
<sequence>MTTQISPSPGRWVDDGWNTTVRMGVVVPHADVGPENELRAMAPDHLSVHAGRLHFSAMRAGGEMDPTIPHDPVRAFTEPPHLDNCVEQLAQAPLDVIGCAFTSSAYKHGPRGEHALAARLAEHARGMPVTTTCLAAEQAIRALGVDRLALVNPPWFDEELSAAGAAYFTALGVDVVHHGACGLRSGQPHITPPALYDWIRSIAGGASAVFVAGNGMRAVGIISALEDRLGIPVLTANQVLLWHVMELTGTTVSRPGYGKLMNMYPST</sequence>
<organism evidence="1 2">
    <name type="scientific">Actinokineospora globicatena</name>
    <dbReference type="NCBI Taxonomy" id="103729"/>
    <lineage>
        <taxon>Bacteria</taxon>
        <taxon>Bacillati</taxon>
        <taxon>Actinomycetota</taxon>
        <taxon>Actinomycetes</taxon>
        <taxon>Pseudonocardiales</taxon>
        <taxon>Pseudonocardiaceae</taxon>
        <taxon>Actinokineospora</taxon>
    </lineage>
</organism>
<dbReference type="Proteomes" id="UP001165042">
    <property type="component" value="Unassembled WGS sequence"/>
</dbReference>
<accession>A0A9W6QJG8</accession>
<dbReference type="Pfam" id="PF17645">
    <property type="entry name" value="Amdase"/>
    <property type="match status" value="1"/>
</dbReference>
<proteinExistence type="predicted"/>
<dbReference type="PANTHER" id="PTHR40267">
    <property type="entry name" value="BLR3294 PROTEIN"/>
    <property type="match status" value="1"/>
</dbReference>
<keyword evidence="2" id="KW-1185">Reference proteome</keyword>
<comment type="caution">
    <text evidence="1">The sequence shown here is derived from an EMBL/GenBank/DDBJ whole genome shotgun (WGS) entry which is preliminary data.</text>
</comment>
<dbReference type="AlphaFoldDB" id="A0A9W6QJG8"/>
<dbReference type="PIRSF" id="PIRSF015736">
    <property type="entry name" value="MI"/>
    <property type="match status" value="1"/>
</dbReference>
<evidence type="ECO:0000313" key="1">
    <source>
        <dbReference type="EMBL" id="GLW91181.1"/>
    </source>
</evidence>
<dbReference type="InterPro" id="IPR026286">
    <property type="entry name" value="MaiA/AMDase"/>
</dbReference>